<dbReference type="Pfam" id="PF00512">
    <property type="entry name" value="HisKA"/>
    <property type="match status" value="1"/>
</dbReference>
<dbReference type="CDD" id="cd00082">
    <property type="entry name" value="HisKA"/>
    <property type="match status" value="1"/>
</dbReference>
<comment type="subcellular location">
    <subcellularLocation>
        <location evidence="2">Membrane</location>
        <topology evidence="2">Multi-pass membrane protein</topology>
    </subcellularLocation>
</comment>
<feature type="domain" description="Histidine kinase" evidence="13">
    <location>
        <begin position="160"/>
        <end position="369"/>
    </location>
</feature>
<keyword evidence="10" id="KW-1133">Transmembrane helix</keyword>
<dbReference type="EMBL" id="JPRI01000013">
    <property type="protein sequence ID" value="KFF23194.1"/>
    <property type="molecule type" value="Genomic_DNA"/>
</dbReference>
<dbReference type="SUPFAM" id="SSF47384">
    <property type="entry name" value="Homodimeric domain of signal transducing histidine kinase"/>
    <property type="match status" value="1"/>
</dbReference>
<dbReference type="Gene3D" id="3.30.450.20">
    <property type="entry name" value="PAS domain"/>
    <property type="match status" value="1"/>
</dbReference>
<dbReference type="InterPro" id="IPR036890">
    <property type="entry name" value="HATPase_C_sf"/>
</dbReference>
<dbReference type="PANTHER" id="PTHR42878:SF7">
    <property type="entry name" value="SENSOR HISTIDINE KINASE GLRK"/>
    <property type="match status" value="1"/>
</dbReference>
<accession>A0ABR4UFG2</accession>
<dbReference type="Pfam" id="PF02518">
    <property type="entry name" value="HATPase_c"/>
    <property type="match status" value="1"/>
</dbReference>
<dbReference type="PANTHER" id="PTHR42878">
    <property type="entry name" value="TWO-COMPONENT HISTIDINE KINASE"/>
    <property type="match status" value="1"/>
</dbReference>
<dbReference type="PROSITE" id="PS50109">
    <property type="entry name" value="HIS_KIN"/>
    <property type="match status" value="1"/>
</dbReference>
<evidence type="ECO:0000256" key="4">
    <source>
        <dbReference type="ARBA" id="ARBA00022553"/>
    </source>
</evidence>
<reference evidence="14 15" key="1">
    <citation type="submission" date="2014-07" db="EMBL/GenBank/DDBJ databases">
        <title>Genome of Chryseobacterium vrystaatense LMG 22846.</title>
        <authorList>
            <person name="Pipes S.E."/>
            <person name="Stropko S.J."/>
            <person name="Newman J.D."/>
        </authorList>
    </citation>
    <scope>NUCLEOTIDE SEQUENCE [LARGE SCALE GENOMIC DNA]</scope>
    <source>
        <strain evidence="14 15">LMG 22846</strain>
    </source>
</reference>
<keyword evidence="8" id="KW-0418">Kinase</keyword>
<evidence type="ECO:0000256" key="9">
    <source>
        <dbReference type="ARBA" id="ARBA00022840"/>
    </source>
</evidence>
<keyword evidence="5" id="KW-0808">Transferase</keyword>
<keyword evidence="7" id="KW-0547">Nucleotide-binding</keyword>
<keyword evidence="15" id="KW-1185">Reference proteome</keyword>
<dbReference type="SUPFAM" id="SSF55785">
    <property type="entry name" value="PYP-like sensor domain (PAS domain)"/>
    <property type="match status" value="1"/>
</dbReference>
<dbReference type="Pfam" id="PF13426">
    <property type="entry name" value="PAS_9"/>
    <property type="match status" value="1"/>
</dbReference>
<evidence type="ECO:0000256" key="10">
    <source>
        <dbReference type="ARBA" id="ARBA00022989"/>
    </source>
</evidence>
<evidence type="ECO:0000256" key="7">
    <source>
        <dbReference type="ARBA" id="ARBA00022741"/>
    </source>
</evidence>
<dbReference type="SMART" id="SM00091">
    <property type="entry name" value="PAS"/>
    <property type="match status" value="1"/>
</dbReference>
<dbReference type="InterPro" id="IPR005467">
    <property type="entry name" value="His_kinase_dom"/>
</dbReference>
<evidence type="ECO:0000256" key="2">
    <source>
        <dbReference type="ARBA" id="ARBA00004141"/>
    </source>
</evidence>
<comment type="catalytic activity">
    <reaction evidence="1">
        <text>ATP + protein L-histidine = ADP + protein N-phospho-L-histidine.</text>
        <dbReference type="EC" id="2.7.13.3"/>
    </reaction>
</comment>
<dbReference type="InterPro" id="IPR035965">
    <property type="entry name" value="PAS-like_dom_sf"/>
</dbReference>
<evidence type="ECO:0000256" key="12">
    <source>
        <dbReference type="ARBA" id="ARBA00023136"/>
    </source>
</evidence>
<sequence>MTNSQSNNFSEDFDDFFESSLCGFVIADGNGKITRINMCVARWLNSSPDQLTGKRISDLLSVGSRIYFETHLWPLLRIQGHFDEVSVELTDTGKGKFPVYINGYERRDENNKPLFLRFTLFQATDRRLYEENLQMAKKLAETNLNIEQQQAVIREQFIAVLGHDLRNPLGGIMSAAQLLTRSELSERDKKLMSIVHSSSKRMYEMINNIMDLARGRLGGGISINPVTVDLEQLLNEVSNELKVSWPERIIESHFKINHSIECDPGRISQLVSNLLANAITHGASDTPIILDAEANDEFWEISVTNRGQKIPEEAIKNLFNPFHREGTESNQNGLGLGLYISSEIANAHHGLLSVTSDENKTCFTFRAVL</sequence>
<evidence type="ECO:0000256" key="11">
    <source>
        <dbReference type="ARBA" id="ARBA00023012"/>
    </source>
</evidence>
<dbReference type="Gene3D" id="1.10.287.130">
    <property type="match status" value="1"/>
</dbReference>
<evidence type="ECO:0000256" key="6">
    <source>
        <dbReference type="ARBA" id="ARBA00022692"/>
    </source>
</evidence>
<proteinExistence type="predicted"/>
<evidence type="ECO:0000256" key="8">
    <source>
        <dbReference type="ARBA" id="ARBA00022777"/>
    </source>
</evidence>
<dbReference type="PRINTS" id="PR00344">
    <property type="entry name" value="BCTRLSENSOR"/>
</dbReference>
<keyword evidence="9" id="KW-0067">ATP-binding</keyword>
<protein>
    <recommendedName>
        <fullName evidence="3">histidine kinase</fullName>
        <ecNumber evidence="3">2.7.13.3</ecNumber>
    </recommendedName>
</protein>
<comment type="caution">
    <text evidence="14">The sequence shown here is derived from an EMBL/GenBank/DDBJ whole genome shotgun (WGS) entry which is preliminary data.</text>
</comment>
<keyword evidence="12" id="KW-0472">Membrane</keyword>
<dbReference type="InterPro" id="IPR050351">
    <property type="entry name" value="BphY/WalK/GraS-like"/>
</dbReference>
<keyword evidence="6" id="KW-0812">Transmembrane</keyword>
<evidence type="ECO:0000256" key="1">
    <source>
        <dbReference type="ARBA" id="ARBA00000085"/>
    </source>
</evidence>
<dbReference type="InterPro" id="IPR003594">
    <property type="entry name" value="HATPase_dom"/>
</dbReference>
<evidence type="ECO:0000256" key="5">
    <source>
        <dbReference type="ARBA" id="ARBA00022679"/>
    </source>
</evidence>
<evidence type="ECO:0000259" key="13">
    <source>
        <dbReference type="PROSITE" id="PS50109"/>
    </source>
</evidence>
<dbReference type="Proteomes" id="UP000028719">
    <property type="component" value="Unassembled WGS sequence"/>
</dbReference>
<dbReference type="SMART" id="SM00388">
    <property type="entry name" value="HisKA"/>
    <property type="match status" value="1"/>
</dbReference>
<gene>
    <name evidence="14" type="ORF">IW16_26530</name>
</gene>
<evidence type="ECO:0000256" key="3">
    <source>
        <dbReference type="ARBA" id="ARBA00012438"/>
    </source>
</evidence>
<dbReference type="Gene3D" id="3.30.565.10">
    <property type="entry name" value="Histidine kinase-like ATPase, C-terminal domain"/>
    <property type="match status" value="1"/>
</dbReference>
<keyword evidence="4" id="KW-0597">Phosphoprotein</keyword>
<dbReference type="InterPro" id="IPR000014">
    <property type="entry name" value="PAS"/>
</dbReference>
<dbReference type="InterPro" id="IPR003661">
    <property type="entry name" value="HisK_dim/P_dom"/>
</dbReference>
<dbReference type="InterPro" id="IPR004358">
    <property type="entry name" value="Sig_transdc_His_kin-like_C"/>
</dbReference>
<dbReference type="SMART" id="SM00387">
    <property type="entry name" value="HATPase_c"/>
    <property type="match status" value="1"/>
</dbReference>
<dbReference type="SUPFAM" id="SSF55874">
    <property type="entry name" value="ATPase domain of HSP90 chaperone/DNA topoisomerase II/histidine kinase"/>
    <property type="match status" value="1"/>
</dbReference>
<dbReference type="InterPro" id="IPR036097">
    <property type="entry name" value="HisK_dim/P_sf"/>
</dbReference>
<dbReference type="EC" id="2.7.13.3" evidence="3"/>
<evidence type="ECO:0000313" key="14">
    <source>
        <dbReference type="EMBL" id="KFF23194.1"/>
    </source>
</evidence>
<dbReference type="RefSeq" id="WP_034751566.1">
    <property type="nucleotide sequence ID" value="NZ_JPRI01000013.1"/>
</dbReference>
<organism evidence="14 15">
    <name type="scientific">Chryseobacterium vrystaatense</name>
    <dbReference type="NCBI Taxonomy" id="307480"/>
    <lineage>
        <taxon>Bacteria</taxon>
        <taxon>Pseudomonadati</taxon>
        <taxon>Bacteroidota</taxon>
        <taxon>Flavobacteriia</taxon>
        <taxon>Flavobacteriales</taxon>
        <taxon>Weeksellaceae</taxon>
        <taxon>Chryseobacterium group</taxon>
        <taxon>Chryseobacterium</taxon>
    </lineage>
</organism>
<evidence type="ECO:0000313" key="15">
    <source>
        <dbReference type="Proteomes" id="UP000028719"/>
    </source>
</evidence>
<keyword evidence="11" id="KW-0902">Two-component regulatory system</keyword>
<dbReference type="CDD" id="cd00130">
    <property type="entry name" value="PAS"/>
    <property type="match status" value="1"/>
</dbReference>
<name>A0ABR4UFG2_9FLAO</name>